<name>A0A365QT34_9BURK</name>
<comment type="caution">
    <text evidence="1">The sequence shown here is derived from an EMBL/GenBank/DDBJ whole genome shotgun (WGS) entry which is preliminary data.</text>
</comment>
<evidence type="ECO:0000313" key="1">
    <source>
        <dbReference type="EMBL" id="RBB37946.1"/>
    </source>
</evidence>
<reference evidence="1 2" key="1">
    <citation type="submission" date="2018-06" db="EMBL/GenBank/DDBJ databases">
        <title>Draft genome sequence of Burkholderia reimsis strain BE51 isolated from a French agricultural soil.</title>
        <authorList>
            <person name="Esmaeel Q."/>
        </authorList>
    </citation>
    <scope>NUCLEOTIDE SEQUENCE [LARGE SCALE GENOMIC DNA]</scope>
    <source>
        <strain evidence="1 2">BE51</strain>
    </source>
</reference>
<gene>
    <name evidence="1" type="ORF">DPV79_19855</name>
</gene>
<evidence type="ECO:0008006" key="3">
    <source>
        <dbReference type="Google" id="ProtNLM"/>
    </source>
</evidence>
<proteinExistence type="predicted"/>
<sequence>MSLRQGGSVMNTTTDQPQWSRQVVNTLPRTSWATLEQGPRPWLWLSGAHSETLEEEVQAIIKGFDYRWVWRNTAWEYGSPGYRQGPLLVPLNESVYVHAVDHWLTQQAGLILLGPDDGDNLMLHLQRLRQLTASDGFPLGFSLHAARQLEELCEALPTECLSELFGPIQRFIWYAGDERTGEWLFADSPSTGRPASVTNEPIALSLDDEAALDQASLAWFMRDCAREFRQRFPAYDHPDNEPVLWQHLNHFANEATDQLSLTTERDVRHYMELRFEYPHDFFAKDATLRDILLQRQVKGKQRLFDAEARLATRAAATS</sequence>
<dbReference type="AlphaFoldDB" id="A0A365QT34"/>
<accession>A0A365QT34</accession>
<keyword evidence="2" id="KW-1185">Reference proteome</keyword>
<protein>
    <recommendedName>
        <fullName evidence="3">DUF4123 domain-containing protein</fullName>
    </recommendedName>
</protein>
<dbReference type="Proteomes" id="UP000252458">
    <property type="component" value="Unassembled WGS sequence"/>
</dbReference>
<organism evidence="1 2">
    <name type="scientific">Burkholderia reimsis</name>
    <dbReference type="NCBI Taxonomy" id="2234132"/>
    <lineage>
        <taxon>Bacteria</taxon>
        <taxon>Pseudomonadati</taxon>
        <taxon>Pseudomonadota</taxon>
        <taxon>Betaproteobacteria</taxon>
        <taxon>Burkholderiales</taxon>
        <taxon>Burkholderiaceae</taxon>
        <taxon>Burkholderia</taxon>
    </lineage>
</organism>
<dbReference type="EMBL" id="QMFZ01000016">
    <property type="protein sequence ID" value="RBB37946.1"/>
    <property type="molecule type" value="Genomic_DNA"/>
</dbReference>
<evidence type="ECO:0000313" key="2">
    <source>
        <dbReference type="Proteomes" id="UP000252458"/>
    </source>
</evidence>